<feature type="transmembrane region" description="Helical" evidence="2">
    <location>
        <begin position="44"/>
        <end position="65"/>
    </location>
</feature>
<feature type="compositionally biased region" description="Basic and acidic residues" evidence="1">
    <location>
        <begin position="1"/>
        <end position="21"/>
    </location>
</feature>
<dbReference type="RefSeq" id="WP_201374865.1">
    <property type="nucleotide sequence ID" value="NZ_BNJG01000003.1"/>
</dbReference>
<comment type="caution">
    <text evidence="3">The sequence shown here is derived from an EMBL/GenBank/DDBJ whole genome shotgun (WGS) entry which is preliminary data.</text>
</comment>
<reference evidence="3 4" key="1">
    <citation type="journal article" date="2021" name="Int. J. Syst. Evol. Microbiol.">
        <title>Reticulibacter mediterranei gen. nov., sp. nov., within the new family Reticulibacteraceae fam. nov., and Ktedonospora formicarum gen. nov., sp. nov., Ktedonobacter robiniae sp. nov., Dictyobacter formicarum sp. nov. and Dictyobacter arantiisoli sp. nov., belonging to the class Ktedonobacteria.</title>
        <authorList>
            <person name="Yabe S."/>
            <person name="Zheng Y."/>
            <person name="Wang C.M."/>
            <person name="Sakai Y."/>
            <person name="Abe K."/>
            <person name="Yokota A."/>
            <person name="Donadio S."/>
            <person name="Cavaletti L."/>
            <person name="Monciardini P."/>
        </authorList>
    </citation>
    <scope>NUCLEOTIDE SEQUENCE [LARGE SCALE GENOMIC DNA]</scope>
    <source>
        <strain evidence="3 4">SOSP1-30</strain>
    </source>
</reference>
<evidence type="ECO:0000256" key="1">
    <source>
        <dbReference type="SAM" id="MobiDB-lite"/>
    </source>
</evidence>
<organism evidence="3 4">
    <name type="scientific">Ktedonobacter robiniae</name>
    <dbReference type="NCBI Taxonomy" id="2778365"/>
    <lineage>
        <taxon>Bacteria</taxon>
        <taxon>Bacillati</taxon>
        <taxon>Chloroflexota</taxon>
        <taxon>Ktedonobacteria</taxon>
        <taxon>Ktedonobacterales</taxon>
        <taxon>Ktedonobacteraceae</taxon>
        <taxon>Ktedonobacter</taxon>
    </lineage>
</organism>
<feature type="transmembrane region" description="Helical" evidence="2">
    <location>
        <begin position="77"/>
        <end position="100"/>
    </location>
</feature>
<feature type="region of interest" description="Disordered" evidence="1">
    <location>
        <begin position="1"/>
        <end position="30"/>
    </location>
</feature>
<evidence type="ECO:0000313" key="3">
    <source>
        <dbReference type="EMBL" id="GHO58599.1"/>
    </source>
</evidence>
<dbReference type="EMBL" id="BNJG01000003">
    <property type="protein sequence ID" value="GHO58599.1"/>
    <property type="molecule type" value="Genomic_DNA"/>
</dbReference>
<dbReference type="Proteomes" id="UP000654345">
    <property type="component" value="Unassembled WGS sequence"/>
</dbReference>
<keyword evidence="2" id="KW-0812">Transmembrane</keyword>
<keyword evidence="4" id="KW-1185">Reference proteome</keyword>
<evidence type="ECO:0000313" key="4">
    <source>
        <dbReference type="Proteomes" id="UP000654345"/>
    </source>
</evidence>
<gene>
    <name evidence="3" type="ORF">KSB_70740</name>
</gene>
<evidence type="ECO:0000256" key="2">
    <source>
        <dbReference type="SAM" id="Phobius"/>
    </source>
</evidence>
<keyword evidence="2" id="KW-0472">Membrane</keyword>
<name>A0ABQ3V131_9CHLR</name>
<protein>
    <submittedName>
        <fullName evidence="3">Uncharacterized protein</fullName>
    </submittedName>
</protein>
<keyword evidence="2" id="KW-1133">Transmembrane helix</keyword>
<accession>A0ABQ3V131</accession>
<sequence>MSKRDTRDIPRRVANPDDPQVKHPPRGARGWVPGPNYSGLQGRIAIVQGQVFIVAIIVIAQLWLVTDALYELLSGRVARLAWLALASVLGFALALIVVFWPRRRIKEP</sequence>
<proteinExistence type="predicted"/>